<dbReference type="RefSeq" id="WP_377968129.1">
    <property type="nucleotide sequence ID" value="NZ_JBHZOL010000111.1"/>
</dbReference>
<organism evidence="2 3">
    <name type="scientific">Almyronema epifaneia S1</name>
    <dbReference type="NCBI Taxonomy" id="2991925"/>
    <lineage>
        <taxon>Bacteria</taxon>
        <taxon>Bacillati</taxon>
        <taxon>Cyanobacteriota</taxon>
        <taxon>Cyanophyceae</taxon>
        <taxon>Nodosilineales</taxon>
        <taxon>Nodosilineaceae</taxon>
        <taxon>Almyronema</taxon>
        <taxon>Almyronema epifaneia</taxon>
    </lineage>
</organism>
<protein>
    <submittedName>
        <fullName evidence="2">Uncharacterized protein</fullName>
    </submittedName>
</protein>
<dbReference type="EMBL" id="JBHZOL010000111">
    <property type="protein sequence ID" value="MFE4108500.1"/>
    <property type="molecule type" value="Genomic_DNA"/>
</dbReference>
<evidence type="ECO:0000313" key="2">
    <source>
        <dbReference type="EMBL" id="MFE4108500.1"/>
    </source>
</evidence>
<reference evidence="2 3" key="1">
    <citation type="submission" date="2024-10" db="EMBL/GenBank/DDBJ databases">
        <authorList>
            <person name="Ratan Roy A."/>
            <person name="Morales Sandoval P.H."/>
            <person name="De Los Santos Villalobos S."/>
            <person name="Chakraborty S."/>
            <person name="Mukherjee J."/>
        </authorList>
    </citation>
    <scope>NUCLEOTIDE SEQUENCE [LARGE SCALE GENOMIC DNA]</scope>
    <source>
        <strain evidence="2 3">S1</strain>
    </source>
</reference>
<proteinExistence type="predicted"/>
<evidence type="ECO:0000256" key="1">
    <source>
        <dbReference type="SAM" id="MobiDB-lite"/>
    </source>
</evidence>
<gene>
    <name evidence="2" type="ORF">ACFVKH_19645</name>
</gene>
<evidence type="ECO:0000313" key="3">
    <source>
        <dbReference type="Proteomes" id="UP001600165"/>
    </source>
</evidence>
<feature type="region of interest" description="Disordered" evidence="1">
    <location>
        <begin position="1"/>
        <end position="28"/>
    </location>
</feature>
<keyword evidence="3" id="KW-1185">Reference proteome</keyword>
<feature type="region of interest" description="Disordered" evidence="1">
    <location>
        <begin position="404"/>
        <end position="430"/>
    </location>
</feature>
<sequence>MVSSTQQLDHRPDTATPQPSDETALASAREQFWQQIPDVVADDNRSALAEARARQEVLGEDPDEGYADLVGQSAAEVQQGYQAVYENAGVEPDAAGLAALGQRHQFLGESVSTEEADAIEAAEGLVEAKRKEYGRTINDLKQQYRDDLGGLGDPKLTDAAAQIRASERVYENAPSDKQARLLQAADIQRQQGVSRQLRQDYETSGAPDPVAKAAGDIKAQDYVFEKDLSEAQEQRVEQADRYLSSPEGQLKRAQEQRYLEDRVGMAYQEGRISQGLEDAGVDADMAAKAARIEAQTGGNPDSPEDAEFLQAVYASADGLASPMETDIAANAEQFMNIANEAGVTTNVGGTTVAQGNKYTMSRTAGVTVVENQETGGSLAARNGDVLAADGLTEQDQARFQTLAQVSPEQLQAAQPQQAAEPQQSAGMEMD</sequence>
<feature type="compositionally biased region" description="Low complexity" evidence="1">
    <location>
        <begin position="406"/>
        <end position="430"/>
    </location>
</feature>
<feature type="region of interest" description="Disordered" evidence="1">
    <location>
        <begin position="193"/>
        <end position="214"/>
    </location>
</feature>
<comment type="caution">
    <text evidence="2">The sequence shown here is derived from an EMBL/GenBank/DDBJ whole genome shotgun (WGS) entry which is preliminary data.</text>
</comment>
<dbReference type="Proteomes" id="UP001600165">
    <property type="component" value="Unassembled WGS sequence"/>
</dbReference>
<name>A0ABW6IK18_9CYAN</name>
<accession>A0ABW6IK18</accession>